<gene>
    <name evidence="1" type="ORF">CCACVL1_25520</name>
</gene>
<evidence type="ECO:0000313" key="1">
    <source>
        <dbReference type="EMBL" id="OMO58269.1"/>
    </source>
</evidence>
<evidence type="ECO:0000313" key="2">
    <source>
        <dbReference type="Proteomes" id="UP000188268"/>
    </source>
</evidence>
<keyword evidence="2" id="KW-1185">Reference proteome</keyword>
<name>A0A1R3GJP5_COCAP</name>
<comment type="caution">
    <text evidence="1">The sequence shown here is derived from an EMBL/GenBank/DDBJ whole genome shotgun (WGS) entry which is preliminary data.</text>
</comment>
<proteinExistence type="predicted"/>
<organism evidence="1 2">
    <name type="scientific">Corchorus capsularis</name>
    <name type="common">Jute</name>
    <dbReference type="NCBI Taxonomy" id="210143"/>
    <lineage>
        <taxon>Eukaryota</taxon>
        <taxon>Viridiplantae</taxon>
        <taxon>Streptophyta</taxon>
        <taxon>Embryophyta</taxon>
        <taxon>Tracheophyta</taxon>
        <taxon>Spermatophyta</taxon>
        <taxon>Magnoliopsida</taxon>
        <taxon>eudicotyledons</taxon>
        <taxon>Gunneridae</taxon>
        <taxon>Pentapetalae</taxon>
        <taxon>rosids</taxon>
        <taxon>malvids</taxon>
        <taxon>Malvales</taxon>
        <taxon>Malvaceae</taxon>
        <taxon>Grewioideae</taxon>
        <taxon>Apeibeae</taxon>
        <taxon>Corchorus</taxon>
    </lineage>
</organism>
<accession>A0A1R3GJP5</accession>
<dbReference type="EMBL" id="AWWV01014235">
    <property type="protein sequence ID" value="OMO58269.1"/>
    <property type="molecule type" value="Genomic_DNA"/>
</dbReference>
<dbReference type="Gramene" id="OMO58269">
    <property type="protein sequence ID" value="OMO58269"/>
    <property type="gene ID" value="CCACVL1_25520"/>
</dbReference>
<sequence>MASEQDISNWTHLLQQAQFPLLQGIKQWLC</sequence>
<reference evidence="1 2" key="1">
    <citation type="submission" date="2013-09" db="EMBL/GenBank/DDBJ databases">
        <title>Corchorus capsularis genome sequencing.</title>
        <authorList>
            <person name="Alam M."/>
            <person name="Haque M.S."/>
            <person name="Islam M.S."/>
            <person name="Emdad E.M."/>
            <person name="Islam M.M."/>
            <person name="Ahmed B."/>
            <person name="Halim A."/>
            <person name="Hossen Q.M.M."/>
            <person name="Hossain M.Z."/>
            <person name="Ahmed R."/>
            <person name="Khan M.M."/>
            <person name="Islam R."/>
            <person name="Rashid M.M."/>
            <person name="Khan S.A."/>
            <person name="Rahman M.S."/>
            <person name="Alam M."/>
        </authorList>
    </citation>
    <scope>NUCLEOTIDE SEQUENCE [LARGE SCALE GENOMIC DNA]</scope>
    <source>
        <strain evidence="2">cv. CVL-1</strain>
        <tissue evidence="1">Whole seedling</tissue>
    </source>
</reference>
<dbReference type="AlphaFoldDB" id="A0A1R3GJP5"/>
<dbReference type="Proteomes" id="UP000188268">
    <property type="component" value="Unassembled WGS sequence"/>
</dbReference>
<protein>
    <submittedName>
        <fullName evidence="1">Uncharacterized protein</fullName>
    </submittedName>
</protein>